<protein>
    <submittedName>
        <fullName evidence="1">Uncharacterized protein</fullName>
    </submittedName>
</protein>
<gene>
    <name evidence="1" type="ORF">GLOTRDRAFT_141507</name>
</gene>
<dbReference type="GeneID" id="19304790"/>
<reference evidence="1 2" key="1">
    <citation type="journal article" date="2012" name="Science">
        <title>The Paleozoic origin of enzymatic lignin decomposition reconstructed from 31 fungal genomes.</title>
        <authorList>
            <person name="Floudas D."/>
            <person name="Binder M."/>
            <person name="Riley R."/>
            <person name="Barry K."/>
            <person name="Blanchette R.A."/>
            <person name="Henrissat B."/>
            <person name="Martinez A.T."/>
            <person name="Otillar R."/>
            <person name="Spatafora J.W."/>
            <person name="Yadav J.S."/>
            <person name="Aerts A."/>
            <person name="Benoit I."/>
            <person name="Boyd A."/>
            <person name="Carlson A."/>
            <person name="Copeland A."/>
            <person name="Coutinho P.M."/>
            <person name="de Vries R.P."/>
            <person name="Ferreira P."/>
            <person name="Findley K."/>
            <person name="Foster B."/>
            <person name="Gaskell J."/>
            <person name="Glotzer D."/>
            <person name="Gorecki P."/>
            <person name="Heitman J."/>
            <person name="Hesse C."/>
            <person name="Hori C."/>
            <person name="Igarashi K."/>
            <person name="Jurgens J.A."/>
            <person name="Kallen N."/>
            <person name="Kersten P."/>
            <person name="Kohler A."/>
            <person name="Kuees U."/>
            <person name="Kumar T.K.A."/>
            <person name="Kuo A."/>
            <person name="LaButti K."/>
            <person name="Larrondo L.F."/>
            <person name="Lindquist E."/>
            <person name="Ling A."/>
            <person name="Lombard V."/>
            <person name="Lucas S."/>
            <person name="Lundell T."/>
            <person name="Martin R."/>
            <person name="McLaughlin D.J."/>
            <person name="Morgenstern I."/>
            <person name="Morin E."/>
            <person name="Murat C."/>
            <person name="Nagy L.G."/>
            <person name="Nolan M."/>
            <person name="Ohm R.A."/>
            <person name="Patyshakuliyeva A."/>
            <person name="Rokas A."/>
            <person name="Ruiz-Duenas F.J."/>
            <person name="Sabat G."/>
            <person name="Salamov A."/>
            <person name="Samejima M."/>
            <person name="Schmutz J."/>
            <person name="Slot J.C."/>
            <person name="St John F."/>
            <person name="Stenlid J."/>
            <person name="Sun H."/>
            <person name="Sun S."/>
            <person name="Syed K."/>
            <person name="Tsang A."/>
            <person name="Wiebenga A."/>
            <person name="Young D."/>
            <person name="Pisabarro A."/>
            <person name="Eastwood D.C."/>
            <person name="Martin F."/>
            <person name="Cullen D."/>
            <person name="Grigoriev I.V."/>
            <person name="Hibbett D.S."/>
        </authorList>
    </citation>
    <scope>NUCLEOTIDE SEQUENCE [LARGE SCALE GENOMIC DNA]</scope>
    <source>
        <strain evidence="1 2">ATCC 11539</strain>
    </source>
</reference>
<dbReference type="Proteomes" id="UP000030669">
    <property type="component" value="Unassembled WGS sequence"/>
</dbReference>
<evidence type="ECO:0000313" key="2">
    <source>
        <dbReference type="Proteomes" id="UP000030669"/>
    </source>
</evidence>
<dbReference type="AlphaFoldDB" id="S7PSM9"/>
<proteinExistence type="predicted"/>
<dbReference type="KEGG" id="gtr:GLOTRDRAFT_141507"/>
<dbReference type="EMBL" id="KB469316">
    <property type="protein sequence ID" value="EPQ50392.1"/>
    <property type="molecule type" value="Genomic_DNA"/>
</dbReference>
<sequence length="55" mass="5929">MDASNPHFNTPTMLSLRSGVVRVPTYNPKMDLLGMPVLDSCKVPSLDLVGQDAAK</sequence>
<accession>S7PSM9</accession>
<organism evidence="1 2">
    <name type="scientific">Gloeophyllum trabeum (strain ATCC 11539 / FP-39264 / Madison 617)</name>
    <name type="common">Brown rot fungus</name>
    <dbReference type="NCBI Taxonomy" id="670483"/>
    <lineage>
        <taxon>Eukaryota</taxon>
        <taxon>Fungi</taxon>
        <taxon>Dikarya</taxon>
        <taxon>Basidiomycota</taxon>
        <taxon>Agaricomycotina</taxon>
        <taxon>Agaricomycetes</taxon>
        <taxon>Gloeophyllales</taxon>
        <taxon>Gloeophyllaceae</taxon>
        <taxon>Gloeophyllum</taxon>
    </lineage>
</organism>
<dbReference type="RefSeq" id="XP_007871106.1">
    <property type="nucleotide sequence ID" value="XM_007872915.1"/>
</dbReference>
<dbReference type="HOGENOM" id="CLU_3037918_0_0_1"/>
<name>S7PSM9_GLOTA</name>
<evidence type="ECO:0000313" key="1">
    <source>
        <dbReference type="EMBL" id="EPQ50392.1"/>
    </source>
</evidence>
<keyword evidence="2" id="KW-1185">Reference proteome</keyword>
<feature type="non-terminal residue" evidence="1">
    <location>
        <position position="55"/>
    </location>
</feature>